<dbReference type="OrthoDB" id="10051416at2759"/>
<dbReference type="Proteomes" id="UP000054047">
    <property type="component" value="Unassembled WGS sequence"/>
</dbReference>
<dbReference type="PANTHER" id="PTHR31640:SF1">
    <property type="entry name" value="BRIDGE-LIKE LIPID TRANSFER PROTEIN FAMILY MEMBER 1"/>
    <property type="match status" value="1"/>
</dbReference>
<evidence type="ECO:0000313" key="2">
    <source>
        <dbReference type="Proteomes" id="UP000054047"/>
    </source>
</evidence>
<reference evidence="1 2" key="1">
    <citation type="submission" date="2013-12" db="EMBL/GenBank/DDBJ databases">
        <title>Draft genome of the parsitic nematode Ancylostoma duodenale.</title>
        <authorList>
            <person name="Mitreva M."/>
        </authorList>
    </citation>
    <scope>NUCLEOTIDE SEQUENCE [LARGE SCALE GENOMIC DNA]</scope>
    <source>
        <strain evidence="1 2">Zhejiang</strain>
    </source>
</reference>
<dbReference type="AlphaFoldDB" id="A0A0C2DFX6"/>
<sequence>MGHGLNTKGRYSTVSFFRQTIRKLPSIFGSCEGINWKVCIVDVSQEAPLICRYGGSQKRMDSVGACTRLFCGWKAHHRCRIVNFWRLKRSVSMQNSITQEYVFNAKQTWNFKFRLTKCCCWLVWDHQRFVSDLINEFLGDTTSDLVTFIPYTVAIDFDVTDSFEVIFLHSSTNDLLIGDCMIYVCFRELFF</sequence>
<name>A0A0C2DFX6_9BILA</name>
<dbReference type="GO" id="GO:0048488">
    <property type="term" value="P:synaptic vesicle endocytosis"/>
    <property type="evidence" value="ECO:0007669"/>
    <property type="project" value="TreeGrafter"/>
</dbReference>
<dbReference type="PANTHER" id="PTHR31640">
    <property type="entry name" value="TRANSMEMBRANE PROTEIN KIAA1109"/>
    <property type="match status" value="1"/>
</dbReference>
<protein>
    <submittedName>
        <fullName evidence="1">Uncharacterized protein</fullName>
    </submittedName>
</protein>
<dbReference type="EMBL" id="KN730206">
    <property type="protein sequence ID" value="KIH61347.1"/>
    <property type="molecule type" value="Genomic_DNA"/>
</dbReference>
<gene>
    <name evidence="1" type="ORF">ANCDUO_08386</name>
</gene>
<dbReference type="GO" id="GO:0098793">
    <property type="term" value="C:presynapse"/>
    <property type="evidence" value="ECO:0007669"/>
    <property type="project" value="GOC"/>
</dbReference>
<dbReference type="InterPro" id="IPR033616">
    <property type="entry name" value="BLTP1"/>
</dbReference>
<evidence type="ECO:0000313" key="1">
    <source>
        <dbReference type="EMBL" id="KIH61347.1"/>
    </source>
</evidence>
<proteinExistence type="predicted"/>
<keyword evidence="2" id="KW-1185">Reference proteome</keyword>
<organism evidence="1 2">
    <name type="scientific">Ancylostoma duodenale</name>
    <dbReference type="NCBI Taxonomy" id="51022"/>
    <lineage>
        <taxon>Eukaryota</taxon>
        <taxon>Metazoa</taxon>
        <taxon>Ecdysozoa</taxon>
        <taxon>Nematoda</taxon>
        <taxon>Chromadorea</taxon>
        <taxon>Rhabditida</taxon>
        <taxon>Rhabditina</taxon>
        <taxon>Rhabditomorpha</taxon>
        <taxon>Strongyloidea</taxon>
        <taxon>Ancylostomatidae</taxon>
        <taxon>Ancylostomatinae</taxon>
        <taxon>Ancylostoma</taxon>
    </lineage>
</organism>
<accession>A0A0C2DFX6</accession>